<proteinExistence type="predicted"/>
<keyword evidence="3" id="KW-1185">Reference proteome</keyword>
<dbReference type="AlphaFoldDB" id="A0AAD7H9N1"/>
<sequence length="211" mass="22826">MWSFAGDVGTCCVMRHQLRDAFFLSQKEKYQDWDRLRVIDTWARTAERSFFGERMGGGEFGDAGAGAGGNAYVDLAARVSVSSRRTIHPHSRPFHHGGGPKQPDRENGNNSSRGTGAEGAVWGEEEGCGNLTTSNNRQPKCRKADGGSAEGEAMGIQGWRLIRGWGWRSTHATVATERAKERHTGEQVPGGSGVYSEVLPPTCGGKHPLAI</sequence>
<feature type="region of interest" description="Disordered" evidence="1">
    <location>
        <begin position="84"/>
        <end position="151"/>
    </location>
</feature>
<evidence type="ECO:0000256" key="1">
    <source>
        <dbReference type="SAM" id="MobiDB-lite"/>
    </source>
</evidence>
<name>A0AAD7H9N1_9AGAR</name>
<evidence type="ECO:0000313" key="3">
    <source>
        <dbReference type="Proteomes" id="UP001215598"/>
    </source>
</evidence>
<accession>A0AAD7H9N1</accession>
<gene>
    <name evidence="2" type="ORF">B0H16DRAFT_1477438</name>
</gene>
<protein>
    <submittedName>
        <fullName evidence="2">Uncharacterized protein</fullName>
    </submittedName>
</protein>
<organism evidence="2 3">
    <name type="scientific">Mycena metata</name>
    <dbReference type="NCBI Taxonomy" id="1033252"/>
    <lineage>
        <taxon>Eukaryota</taxon>
        <taxon>Fungi</taxon>
        <taxon>Dikarya</taxon>
        <taxon>Basidiomycota</taxon>
        <taxon>Agaricomycotina</taxon>
        <taxon>Agaricomycetes</taxon>
        <taxon>Agaricomycetidae</taxon>
        <taxon>Agaricales</taxon>
        <taxon>Marasmiineae</taxon>
        <taxon>Mycenaceae</taxon>
        <taxon>Mycena</taxon>
    </lineage>
</organism>
<feature type="compositionally biased region" description="Basic residues" evidence="1">
    <location>
        <begin position="85"/>
        <end position="95"/>
    </location>
</feature>
<dbReference type="EMBL" id="JARKIB010000309">
    <property type="protein sequence ID" value="KAJ7715377.1"/>
    <property type="molecule type" value="Genomic_DNA"/>
</dbReference>
<dbReference type="Proteomes" id="UP001215598">
    <property type="component" value="Unassembled WGS sequence"/>
</dbReference>
<feature type="region of interest" description="Disordered" evidence="1">
    <location>
        <begin position="174"/>
        <end position="199"/>
    </location>
</feature>
<reference evidence="2" key="1">
    <citation type="submission" date="2023-03" db="EMBL/GenBank/DDBJ databases">
        <title>Massive genome expansion in bonnet fungi (Mycena s.s.) driven by repeated elements and novel gene families across ecological guilds.</title>
        <authorList>
            <consortium name="Lawrence Berkeley National Laboratory"/>
            <person name="Harder C.B."/>
            <person name="Miyauchi S."/>
            <person name="Viragh M."/>
            <person name="Kuo A."/>
            <person name="Thoen E."/>
            <person name="Andreopoulos B."/>
            <person name="Lu D."/>
            <person name="Skrede I."/>
            <person name="Drula E."/>
            <person name="Henrissat B."/>
            <person name="Morin E."/>
            <person name="Kohler A."/>
            <person name="Barry K."/>
            <person name="LaButti K."/>
            <person name="Morin E."/>
            <person name="Salamov A."/>
            <person name="Lipzen A."/>
            <person name="Mereny Z."/>
            <person name="Hegedus B."/>
            <person name="Baldrian P."/>
            <person name="Stursova M."/>
            <person name="Weitz H."/>
            <person name="Taylor A."/>
            <person name="Grigoriev I.V."/>
            <person name="Nagy L.G."/>
            <person name="Martin F."/>
            <person name="Kauserud H."/>
        </authorList>
    </citation>
    <scope>NUCLEOTIDE SEQUENCE</scope>
    <source>
        <strain evidence="2">CBHHK182m</strain>
    </source>
</reference>
<evidence type="ECO:0000313" key="2">
    <source>
        <dbReference type="EMBL" id="KAJ7715377.1"/>
    </source>
</evidence>
<comment type="caution">
    <text evidence="2">The sequence shown here is derived from an EMBL/GenBank/DDBJ whole genome shotgun (WGS) entry which is preliminary data.</text>
</comment>